<keyword evidence="3" id="KW-1185">Reference proteome</keyword>
<feature type="transmembrane region" description="Helical" evidence="1">
    <location>
        <begin position="526"/>
        <end position="544"/>
    </location>
</feature>
<evidence type="ECO:0000313" key="2">
    <source>
        <dbReference type="EMBL" id="WOV84909.1"/>
    </source>
</evidence>
<evidence type="ECO:0000256" key="1">
    <source>
        <dbReference type="SAM" id="Phobius"/>
    </source>
</evidence>
<dbReference type="Proteomes" id="UP001303532">
    <property type="component" value="Chromosome"/>
</dbReference>
<feature type="transmembrane region" description="Helical" evidence="1">
    <location>
        <begin position="96"/>
        <end position="126"/>
    </location>
</feature>
<keyword evidence="1" id="KW-1133">Transmembrane helix</keyword>
<dbReference type="RefSeq" id="WP_323692551.1">
    <property type="nucleotide sequence ID" value="NZ_CP116341.1"/>
</dbReference>
<name>A0ABZ0KWY2_9BACL</name>
<dbReference type="EMBL" id="CP116341">
    <property type="protein sequence ID" value="WOV84909.1"/>
    <property type="molecule type" value="Genomic_DNA"/>
</dbReference>
<sequence length="581" mass="66647">MPKNLLRWVIISALGLYFSGSLLFFFMPIRNAAIWIILLLAVVLVAFIYYALRFWPMLRELPRGKQISYAIFGTLFPLFIAASIRGEQPYLTDNHIIVILAVWLGVILAVLAIITAVVYWCLSVTLKPFETRVSRWKIALYALPSIVVSTYFLVAFYPGAMTLDSLAQWDQALTHEYTDWHPVVHTMLLSVLLSIWESPAMIAIFQIVLISAGTGIAGWSLDQARIPKPFIWIALILFALSPVHAISSITLWKDVAYSAALLLFTLLMYMIVRSGGRVLMRWPFIAGFAVTGFMVMFFRHNGFPVFLIVTAFVLIMYRPYWMKLFPVAAAMVFIYQIVVNPVYTALDVQPSDPQEMLALPTQQIAAIVTEDGDMTEKQRDYVNRIFPIEKWHEKYNPYSVDSIKFSWGDYDRFTIYDDWGRYARTYLHLVKQNPDIAASALFKQTSLIWQINEPEDGYTSKYTTHISRNNEFGLVNPVLNEDRKMNAFNYLKNADESIPFLWRPAFYTALALLFTYIAYLRNGWRAWLLLLPVALNTGAVFVGIPAQDFRYLLANSMIMLPMVLISFVKFEPQATEVLDDE</sequence>
<feature type="transmembrane region" description="Helical" evidence="1">
    <location>
        <begin position="67"/>
        <end position="84"/>
    </location>
</feature>
<feature type="transmembrane region" description="Helical" evidence="1">
    <location>
        <begin position="551"/>
        <end position="570"/>
    </location>
</feature>
<feature type="transmembrane region" description="Helical" evidence="1">
    <location>
        <begin position="279"/>
        <end position="297"/>
    </location>
</feature>
<feature type="transmembrane region" description="Helical" evidence="1">
    <location>
        <begin position="500"/>
        <end position="520"/>
    </location>
</feature>
<gene>
    <name evidence="2" type="ORF">PGH26_03005</name>
</gene>
<feature type="transmembrane region" description="Helical" evidence="1">
    <location>
        <begin position="255"/>
        <end position="272"/>
    </location>
</feature>
<feature type="transmembrane region" description="Helical" evidence="1">
    <location>
        <begin position="200"/>
        <end position="221"/>
    </location>
</feature>
<organism evidence="2 3">
    <name type="scientific">Sporosarcina jeotgali</name>
    <dbReference type="NCBI Taxonomy" id="3020056"/>
    <lineage>
        <taxon>Bacteria</taxon>
        <taxon>Bacillati</taxon>
        <taxon>Bacillota</taxon>
        <taxon>Bacilli</taxon>
        <taxon>Bacillales</taxon>
        <taxon>Caryophanaceae</taxon>
        <taxon>Sporosarcina</taxon>
    </lineage>
</organism>
<dbReference type="Pfam" id="PF19484">
    <property type="entry name" value="DUF6020"/>
    <property type="match status" value="1"/>
</dbReference>
<proteinExistence type="predicted"/>
<evidence type="ECO:0000313" key="3">
    <source>
        <dbReference type="Proteomes" id="UP001303532"/>
    </source>
</evidence>
<keyword evidence="1" id="KW-0812">Transmembrane</keyword>
<feature type="transmembrane region" description="Helical" evidence="1">
    <location>
        <begin position="5"/>
        <end position="26"/>
    </location>
</feature>
<feature type="transmembrane region" description="Helical" evidence="1">
    <location>
        <begin position="230"/>
        <end position="249"/>
    </location>
</feature>
<feature type="transmembrane region" description="Helical" evidence="1">
    <location>
        <begin position="138"/>
        <end position="157"/>
    </location>
</feature>
<dbReference type="InterPro" id="IPR046062">
    <property type="entry name" value="DUF6020"/>
</dbReference>
<reference evidence="2 3" key="1">
    <citation type="submission" date="2023-01" db="EMBL/GenBank/DDBJ databases">
        <title>Sporosarcina sp. nov., isolated from Korean tranditional fermented seafood 'Jeotgal'.</title>
        <authorList>
            <person name="Yang A.-I."/>
        </authorList>
    </citation>
    <scope>NUCLEOTIDE SEQUENCE [LARGE SCALE GENOMIC DNA]</scope>
    <source>
        <strain evidence="2 3">B2O-1</strain>
    </source>
</reference>
<keyword evidence="1" id="KW-0472">Membrane</keyword>
<feature type="transmembrane region" description="Helical" evidence="1">
    <location>
        <begin position="303"/>
        <end position="321"/>
    </location>
</feature>
<protein>
    <submittedName>
        <fullName evidence="2">DUF6020 family protein</fullName>
    </submittedName>
</protein>
<feature type="transmembrane region" description="Helical" evidence="1">
    <location>
        <begin position="32"/>
        <end position="55"/>
    </location>
</feature>
<accession>A0ABZ0KWY2</accession>